<reference evidence="2 3" key="1">
    <citation type="submission" date="2020-02" db="EMBL/GenBank/DDBJ databases">
        <title>Whole Genome Shotgun Sequence of Streptomyces sp. strain CWH03.</title>
        <authorList>
            <person name="Dohra H."/>
            <person name="Kodani S."/>
            <person name="Yamamura H."/>
        </authorList>
    </citation>
    <scope>NUCLEOTIDE SEQUENCE [LARGE SCALE GENOMIC DNA]</scope>
    <source>
        <strain evidence="2 3">CWH03</strain>
    </source>
</reference>
<dbReference type="Proteomes" id="UP000484988">
    <property type="component" value="Unassembled WGS sequence"/>
</dbReference>
<feature type="transmembrane region" description="Helical" evidence="1">
    <location>
        <begin position="54"/>
        <end position="76"/>
    </location>
</feature>
<keyword evidence="3" id="KW-1185">Reference proteome</keyword>
<accession>A0A6A0B0C2</accession>
<keyword evidence="1" id="KW-1133">Transmembrane helix</keyword>
<protein>
    <submittedName>
        <fullName evidence="2">Uncharacterized protein</fullName>
    </submittedName>
</protein>
<gene>
    <name evidence="2" type="ORF">SCWH03_44100</name>
</gene>
<proteinExistence type="predicted"/>
<evidence type="ECO:0000256" key="1">
    <source>
        <dbReference type="SAM" id="Phobius"/>
    </source>
</evidence>
<evidence type="ECO:0000313" key="2">
    <source>
        <dbReference type="EMBL" id="GFH38168.1"/>
    </source>
</evidence>
<organism evidence="2 3">
    <name type="scientific">Streptomyces pacificus</name>
    <dbReference type="NCBI Taxonomy" id="2705029"/>
    <lineage>
        <taxon>Bacteria</taxon>
        <taxon>Bacillati</taxon>
        <taxon>Actinomycetota</taxon>
        <taxon>Actinomycetes</taxon>
        <taxon>Kitasatosporales</taxon>
        <taxon>Streptomycetaceae</taxon>
        <taxon>Streptomyces</taxon>
    </lineage>
</organism>
<evidence type="ECO:0000313" key="3">
    <source>
        <dbReference type="Proteomes" id="UP000484988"/>
    </source>
</evidence>
<dbReference type="AlphaFoldDB" id="A0A6A0B0C2"/>
<dbReference type="InterPro" id="IPR045924">
    <property type="entry name" value="DUF6343"/>
</dbReference>
<keyword evidence="1" id="KW-0472">Membrane</keyword>
<comment type="caution">
    <text evidence="2">The sequence shown here is derived from an EMBL/GenBank/DDBJ whole genome shotgun (WGS) entry which is preliminary data.</text>
</comment>
<feature type="transmembrane region" description="Helical" evidence="1">
    <location>
        <begin position="20"/>
        <end position="42"/>
    </location>
</feature>
<sequence>MPHRTGTEPVTARSALALRLVLSLAALPVFAAGTGLFAAWAGASGPGDSPDPSVLVALAVACGVLVLVAAVDLLVLGRRFSHDRHGGPHGR</sequence>
<name>A0A6A0B0C2_9ACTN</name>
<dbReference type="Pfam" id="PF19870">
    <property type="entry name" value="DUF6343"/>
    <property type="match status" value="1"/>
</dbReference>
<dbReference type="RefSeq" id="WP_173265849.1">
    <property type="nucleotide sequence ID" value="NZ_BLLG01000014.1"/>
</dbReference>
<dbReference type="EMBL" id="BLLG01000014">
    <property type="protein sequence ID" value="GFH38168.1"/>
    <property type="molecule type" value="Genomic_DNA"/>
</dbReference>
<keyword evidence="1" id="KW-0812">Transmembrane</keyword>